<gene>
    <name evidence="2" type="ORF">PVAR5_3567</name>
</gene>
<proteinExistence type="predicted"/>
<sequence length="212" mass="24146">MANYYNTVPVKSEPADDDGFMDDLLGNIQKFYNSSTFSDFTIATKGQEFKVHKLIVCSQSGYFARFFERDWKEVTENVIRLDEDDPRAVEAMINFMYGFTYDNSGSEHGRVSPMLFNIRVYQIATKFDIPKLKNEAQGNFNNAIKKCWEMDDFPTAIEDAYEPTTSADRGLRDAVVTVSVNHIDHLLKKDNFKGGLSKTTGFAADIVQRLRA</sequence>
<comment type="caution">
    <text evidence="2">The sequence shown here is derived from an EMBL/GenBank/DDBJ whole genome shotgun (WGS) entry which is preliminary data.</text>
</comment>
<dbReference type="InterPro" id="IPR000210">
    <property type="entry name" value="BTB/POZ_dom"/>
</dbReference>
<dbReference type="OrthoDB" id="6359816at2759"/>
<dbReference type="PANTHER" id="PTHR47843:SF5">
    <property type="entry name" value="BTB_POZ DOMAIN PROTEIN"/>
    <property type="match status" value="1"/>
</dbReference>
<dbReference type="PANTHER" id="PTHR47843">
    <property type="entry name" value="BTB DOMAIN-CONTAINING PROTEIN-RELATED"/>
    <property type="match status" value="1"/>
</dbReference>
<dbReference type="Gene3D" id="3.30.710.10">
    <property type="entry name" value="Potassium Channel Kv1.1, Chain A"/>
    <property type="match status" value="1"/>
</dbReference>
<dbReference type="InterPro" id="IPR011333">
    <property type="entry name" value="SKP1/BTB/POZ_sf"/>
</dbReference>
<dbReference type="SMART" id="SM00225">
    <property type="entry name" value="BTB"/>
    <property type="match status" value="1"/>
</dbReference>
<keyword evidence="3" id="KW-1185">Reference proteome</keyword>
<dbReference type="eggNOG" id="ENOG502SQDU">
    <property type="taxonomic scope" value="Eukaryota"/>
</dbReference>
<protein>
    <submittedName>
        <fullName evidence="2">BTB/POZ domain protein</fullName>
    </submittedName>
</protein>
<reference evidence="3" key="1">
    <citation type="journal article" date="2014" name="Genome Announc.">
        <title>Draft genome sequence of the formaldehyde-resistant fungus Byssochlamys spectabilis No. 5 (anamorph Paecilomyces variotii No. 5) (NBRC109023).</title>
        <authorList>
            <person name="Oka T."/>
            <person name="Ekino K."/>
            <person name="Fukuda K."/>
            <person name="Nomura Y."/>
        </authorList>
    </citation>
    <scope>NUCLEOTIDE SEQUENCE [LARGE SCALE GENOMIC DNA]</scope>
    <source>
        <strain evidence="3">No. 5 / NBRC 109023</strain>
    </source>
</reference>
<feature type="domain" description="BTB" evidence="1">
    <location>
        <begin position="38"/>
        <end position="97"/>
    </location>
</feature>
<organism evidence="2 3">
    <name type="scientific">Byssochlamys spectabilis (strain No. 5 / NBRC 109023)</name>
    <name type="common">Paecilomyces variotii</name>
    <dbReference type="NCBI Taxonomy" id="1356009"/>
    <lineage>
        <taxon>Eukaryota</taxon>
        <taxon>Fungi</taxon>
        <taxon>Dikarya</taxon>
        <taxon>Ascomycota</taxon>
        <taxon>Pezizomycotina</taxon>
        <taxon>Eurotiomycetes</taxon>
        <taxon>Eurotiomycetidae</taxon>
        <taxon>Eurotiales</taxon>
        <taxon>Thermoascaceae</taxon>
        <taxon>Paecilomyces</taxon>
    </lineage>
</organism>
<accession>V5FSD4</accession>
<dbReference type="EMBL" id="BAUL01000105">
    <property type="protein sequence ID" value="GAD94933.1"/>
    <property type="molecule type" value="Genomic_DNA"/>
</dbReference>
<dbReference type="SUPFAM" id="SSF54695">
    <property type="entry name" value="POZ domain"/>
    <property type="match status" value="1"/>
</dbReference>
<evidence type="ECO:0000259" key="1">
    <source>
        <dbReference type="PROSITE" id="PS50097"/>
    </source>
</evidence>
<dbReference type="HOGENOM" id="CLU_057752_1_2_1"/>
<evidence type="ECO:0000313" key="3">
    <source>
        <dbReference type="Proteomes" id="UP000018001"/>
    </source>
</evidence>
<dbReference type="PROSITE" id="PS50097">
    <property type="entry name" value="BTB"/>
    <property type="match status" value="1"/>
</dbReference>
<dbReference type="CDD" id="cd18186">
    <property type="entry name" value="BTB_POZ_ZBTB_KLHL-like"/>
    <property type="match status" value="1"/>
</dbReference>
<dbReference type="Proteomes" id="UP000018001">
    <property type="component" value="Unassembled WGS sequence"/>
</dbReference>
<dbReference type="AlphaFoldDB" id="V5FSD4"/>
<dbReference type="Pfam" id="PF00651">
    <property type="entry name" value="BTB"/>
    <property type="match status" value="1"/>
</dbReference>
<name>V5FSD4_BYSSN</name>
<evidence type="ECO:0000313" key="2">
    <source>
        <dbReference type="EMBL" id="GAD94933.1"/>
    </source>
</evidence>
<dbReference type="InParanoid" id="V5FSD4"/>